<dbReference type="InterPro" id="IPR007863">
    <property type="entry name" value="Peptidase_M16_C"/>
</dbReference>
<dbReference type="EMBL" id="BFAA01036313">
    <property type="protein sequence ID" value="GCB82797.1"/>
    <property type="molecule type" value="Genomic_DNA"/>
</dbReference>
<dbReference type="InterPro" id="IPR011249">
    <property type="entry name" value="Metalloenz_LuxS/M16"/>
</dbReference>
<feature type="non-terminal residue" evidence="3">
    <location>
        <position position="1"/>
    </location>
</feature>
<dbReference type="Proteomes" id="UP000288216">
    <property type="component" value="Unassembled WGS sequence"/>
</dbReference>
<dbReference type="InterPro" id="IPR050626">
    <property type="entry name" value="Peptidase_M16"/>
</dbReference>
<dbReference type="STRING" id="75743.A0A401QBV6"/>
<keyword evidence="4" id="KW-1185">Reference proteome</keyword>
<name>A0A401QBV6_SCYTO</name>
<protein>
    <recommendedName>
        <fullName evidence="2">Peptidase M16 C-terminal domain-containing protein</fullName>
    </recommendedName>
</protein>
<sequence length="66" mass="7719">MHMEEPCFDYLRTKETLGYHVYPSCRNTSGILGFSITVETQATKFKCVYIVYYYYVFGLLKIAEAD</sequence>
<dbReference type="Gene3D" id="3.30.830.10">
    <property type="entry name" value="Metalloenzyme, LuxS/M16 peptidase-like"/>
    <property type="match status" value="1"/>
</dbReference>
<reference evidence="3 4" key="1">
    <citation type="journal article" date="2018" name="Nat. Ecol. Evol.">
        <title>Shark genomes provide insights into elasmobranch evolution and the origin of vertebrates.</title>
        <authorList>
            <person name="Hara Y"/>
            <person name="Yamaguchi K"/>
            <person name="Onimaru K"/>
            <person name="Kadota M"/>
            <person name="Koyanagi M"/>
            <person name="Keeley SD"/>
            <person name="Tatsumi K"/>
            <person name="Tanaka K"/>
            <person name="Motone F"/>
            <person name="Kageyama Y"/>
            <person name="Nozu R"/>
            <person name="Adachi N"/>
            <person name="Nishimura O"/>
            <person name="Nakagawa R"/>
            <person name="Tanegashima C"/>
            <person name="Kiyatake I"/>
            <person name="Matsumoto R"/>
            <person name="Murakumo K"/>
            <person name="Nishida K"/>
            <person name="Terakita A"/>
            <person name="Kuratani S"/>
            <person name="Sato K"/>
            <person name="Hyodo S Kuraku.S."/>
        </authorList>
    </citation>
    <scope>NUCLEOTIDE SEQUENCE [LARGE SCALE GENOMIC DNA]</scope>
</reference>
<feature type="domain" description="Peptidase M16 C-terminal" evidence="2">
    <location>
        <begin position="3"/>
        <end position="41"/>
    </location>
</feature>
<evidence type="ECO:0000256" key="1">
    <source>
        <dbReference type="ARBA" id="ARBA00022723"/>
    </source>
</evidence>
<evidence type="ECO:0000313" key="3">
    <source>
        <dbReference type="EMBL" id="GCB82797.1"/>
    </source>
</evidence>
<organism evidence="3 4">
    <name type="scientific">Scyliorhinus torazame</name>
    <name type="common">Cloudy catshark</name>
    <name type="synonym">Catulus torazame</name>
    <dbReference type="NCBI Taxonomy" id="75743"/>
    <lineage>
        <taxon>Eukaryota</taxon>
        <taxon>Metazoa</taxon>
        <taxon>Chordata</taxon>
        <taxon>Craniata</taxon>
        <taxon>Vertebrata</taxon>
        <taxon>Chondrichthyes</taxon>
        <taxon>Elasmobranchii</taxon>
        <taxon>Galeomorphii</taxon>
        <taxon>Galeoidea</taxon>
        <taxon>Carcharhiniformes</taxon>
        <taxon>Scyliorhinidae</taxon>
        <taxon>Scyliorhinus</taxon>
    </lineage>
</organism>
<dbReference type="GO" id="GO:0046872">
    <property type="term" value="F:metal ion binding"/>
    <property type="evidence" value="ECO:0007669"/>
    <property type="project" value="UniProtKB-KW"/>
</dbReference>
<dbReference type="AlphaFoldDB" id="A0A401QBV6"/>
<evidence type="ECO:0000313" key="4">
    <source>
        <dbReference type="Proteomes" id="UP000288216"/>
    </source>
</evidence>
<comment type="caution">
    <text evidence="3">The sequence shown here is derived from an EMBL/GenBank/DDBJ whole genome shotgun (WGS) entry which is preliminary data.</text>
</comment>
<keyword evidence="1" id="KW-0479">Metal-binding</keyword>
<dbReference type="PANTHER" id="PTHR43690:SF18">
    <property type="entry name" value="INSULIN-DEGRADING ENZYME-RELATED"/>
    <property type="match status" value="1"/>
</dbReference>
<dbReference type="PANTHER" id="PTHR43690">
    <property type="entry name" value="NARDILYSIN"/>
    <property type="match status" value="1"/>
</dbReference>
<evidence type="ECO:0000259" key="2">
    <source>
        <dbReference type="Pfam" id="PF05193"/>
    </source>
</evidence>
<dbReference type="OrthoDB" id="4953at2759"/>
<accession>A0A401QBV6</accession>
<proteinExistence type="predicted"/>
<dbReference type="SUPFAM" id="SSF63411">
    <property type="entry name" value="LuxS/MPP-like metallohydrolase"/>
    <property type="match status" value="1"/>
</dbReference>
<gene>
    <name evidence="3" type="ORF">scyTo_0023947</name>
</gene>
<dbReference type="Pfam" id="PF05193">
    <property type="entry name" value="Peptidase_M16_C"/>
    <property type="match status" value="1"/>
</dbReference>